<dbReference type="AlphaFoldDB" id="A0A9Q7ARZ2"/>
<dbReference type="GO" id="GO:0016788">
    <property type="term" value="F:hydrolase activity, acting on ester bonds"/>
    <property type="evidence" value="ECO:0007669"/>
    <property type="project" value="InterPro"/>
</dbReference>
<dbReference type="SUPFAM" id="SSF53187">
    <property type="entry name" value="Zn-dependent exopeptidases"/>
    <property type="match status" value="1"/>
</dbReference>
<evidence type="ECO:0000313" key="2">
    <source>
        <dbReference type="Proteomes" id="UP000671879"/>
    </source>
</evidence>
<proteinExistence type="predicted"/>
<organism evidence="1 2">
    <name type="scientific">Aminithiophilus ramosus</name>
    <dbReference type="NCBI Taxonomy" id="3029084"/>
    <lineage>
        <taxon>Bacteria</taxon>
        <taxon>Thermotogati</taxon>
        <taxon>Synergistota</taxon>
        <taxon>Synergistia</taxon>
        <taxon>Synergistales</taxon>
        <taxon>Aminithiophilaceae</taxon>
        <taxon>Aminithiophilus</taxon>
    </lineage>
</organism>
<dbReference type="Gene3D" id="3.40.630.10">
    <property type="entry name" value="Zn peptidases"/>
    <property type="match status" value="2"/>
</dbReference>
<reference evidence="2" key="1">
    <citation type="submission" date="2021-04" db="EMBL/GenBank/DDBJ databases">
        <title>A novel Synergistetes isolate from a pyrite-forming mixed culture.</title>
        <authorList>
            <person name="Bunk B."/>
            <person name="Sproer C."/>
            <person name="Spring S."/>
            <person name="Pester M."/>
        </authorList>
    </citation>
    <scope>NUCLEOTIDE SEQUENCE [LARGE SCALE GENOMIC DNA]</scope>
    <source>
        <strain evidence="2">J.5.4.2-T.3.5.2</strain>
    </source>
</reference>
<gene>
    <name evidence="1" type="ORF">KAR29_01760</name>
</gene>
<name>A0A9Q7ARZ2_9BACT</name>
<sequence length="358" mass="39079">MGWTGHSFLAMHEADVVVPAPGFVEHRLSEWFDGIAGTPADTAVYIQDSGLPGGTVFVMGGTHPNEPAASMAAVLLLERAHVTAGRLIVVPFANMMAFNHNSPQEGHPQAFHFALPDGSRRVFRYGSRATNAIYQWPAPDIYIHEPSGQNLAGSESSNLNRAHPGLPDGNLTQRLAYALLEMIRKEKVDLAFDLHEASPEYPVVNAIVAHEKSMELAAMVTMELEAAGIPMRLEPSPTNLRGLTHREWGDNSDVMPILMETGNPSQGRLRGRTDEALVLTGEDKFYAKASELGRLFIPYERDQPIDLRVARHVTAIMSFVEMLGMVKPEAEIAVDGVPSYGEIVERGLGAFLAPLPRS</sequence>
<dbReference type="EMBL" id="CP072943">
    <property type="protein sequence ID" value="QTX33632.1"/>
    <property type="molecule type" value="Genomic_DNA"/>
</dbReference>
<dbReference type="PANTHER" id="PTHR37326:SF1">
    <property type="entry name" value="BLL3975 PROTEIN"/>
    <property type="match status" value="1"/>
</dbReference>
<dbReference type="InterPro" id="IPR053138">
    <property type="entry name" value="N-alpha-Ac-DABA_deacetylase"/>
</dbReference>
<dbReference type="Proteomes" id="UP000671879">
    <property type="component" value="Chromosome"/>
</dbReference>
<dbReference type="KEGG" id="aram:KAR29_01760"/>
<protein>
    <submittedName>
        <fullName evidence="1">Succinylglutamate desuccinylase/aspartoacylase family protein</fullName>
    </submittedName>
</protein>
<dbReference type="PANTHER" id="PTHR37326">
    <property type="entry name" value="BLL3975 PROTEIN"/>
    <property type="match status" value="1"/>
</dbReference>
<keyword evidence="2" id="KW-1185">Reference proteome</keyword>
<dbReference type="GO" id="GO:0046872">
    <property type="term" value="F:metal ion binding"/>
    <property type="evidence" value="ECO:0007669"/>
    <property type="project" value="UniProtKB-KW"/>
</dbReference>
<accession>A0A9Q7ARZ2</accession>
<evidence type="ECO:0000313" key="1">
    <source>
        <dbReference type="EMBL" id="QTX33632.1"/>
    </source>
</evidence>